<name>A0ABT7VTK7_9GAMM</name>
<gene>
    <name evidence="5" type="ORF">QUF54_06010</name>
</gene>
<evidence type="ECO:0000259" key="4">
    <source>
        <dbReference type="PROSITE" id="PS50093"/>
    </source>
</evidence>
<dbReference type="PANTHER" id="PTHR44129">
    <property type="entry name" value="WD REPEAT-CONTAINING PROTEIN POP1"/>
    <property type="match status" value="1"/>
</dbReference>
<dbReference type="Pfam" id="PF00400">
    <property type="entry name" value="WD40"/>
    <property type="match status" value="2"/>
</dbReference>
<keyword evidence="1 3" id="KW-0853">WD repeat</keyword>
<dbReference type="InterPro" id="IPR036322">
    <property type="entry name" value="WD40_repeat_dom_sf"/>
</dbReference>
<proteinExistence type="predicted"/>
<dbReference type="InterPro" id="IPR022409">
    <property type="entry name" value="PKD/Chitinase_dom"/>
</dbReference>
<keyword evidence="6" id="KW-1185">Reference proteome</keyword>
<accession>A0ABT7VTK7</accession>
<dbReference type="PROSITE" id="PS50082">
    <property type="entry name" value="WD_REPEATS_2"/>
    <property type="match status" value="2"/>
</dbReference>
<dbReference type="SMART" id="SM00320">
    <property type="entry name" value="WD40"/>
    <property type="match status" value="2"/>
</dbReference>
<dbReference type="Gene3D" id="2.60.40.10">
    <property type="entry name" value="Immunoglobulins"/>
    <property type="match status" value="3"/>
</dbReference>
<dbReference type="PROSITE" id="PS50294">
    <property type="entry name" value="WD_REPEATS_REGION"/>
    <property type="match status" value="2"/>
</dbReference>
<dbReference type="InterPro" id="IPR035986">
    <property type="entry name" value="PKD_dom_sf"/>
</dbReference>
<dbReference type="InterPro" id="IPR000601">
    <property type="entry name" value="PKD_dom"/>
</dbReference>
<dbReference type="SMART" id="SM00089">
    <property type="entry name" value="PKD"/>
    <property type="match status" value="3"/>
</dbReference>
<dbReference type="SUPFAM" id="SSF50978">
    <property type="entry name" value="WD40 repeat-like"/>
    <property type="match status" value="1"/>
</dbReference>
<dbReference type="InterPro" id="IPR015943">
    <property type="entry name" value="WD40/YVTN_repeat-like_dom_sf"/>
</dbReference>
<dbReference type="EMBL" id="JAUCGM010000338">
    <property type="protein sequence ID" value="MDM8562892.1"/>
    <property type="molecule type" value="Genomic_DNA"/>
</dbReference>
<comment type="caution">
    <text evidence="5">The sequence shown here is derived from an EMBL/GenBank/DDBJ whole genome shotgun (WGS) entry which is preliminary data.</text>
</comment>
<feature type="repeat" description="WD" evidence="3">
    <location>
        <begin position="41"/>
        <end position="75"/>
    </location>
</feature>
<dbReference type="Gene3D" id="2.130.10.10">
    <property type="entry name" value="YVTN repeat-like/Quinoprotein amine dehydrogenase"/>
    <property type="match status" value="1"/>
</dbReference>
<organism evidence="5 6">
    <name type="scientific">Candidatus Marithioploca araucensis</name>
    <dbReference type="NCBI Taxonomy" id="70273"/>
    <lineage>
        <taxon>Bacteria</taxon>
        <taxon>Pseudomonadati</taxon>
        <taxon>Pseudomonadota</taxon>
        <taxon>Gammaproteobacteria</taxon>
        <taxon>Thiotrichales</taxon>
        <taxon>Thiotrichaceae</taxon>
        <taxon>Candidatus Marithioploca</taxon>
    </lineage>
</organism>
<keyword evidence="2" id="KW-0677">Repeat</keyword>
<dbReference type="PROSITE" id="PS50093">
    <property type="entry name" value="PKD"/>
    <property type="match status" value="3"/>
</dbReference>
<evidence type="ECO:0000256" key="2">
    <source>
        <dbReference type="ARBA" id="ARBA00022737"/>
    </source>
</evidence>
<feature type="domain" description="PKD" evidence="4">
    <location>
        <begin position="78"/>
        <end position="166"/>
    </location>
</feature>
<feature type="domain" description="PKD" evidence="4">
    <location>
        <begin position="259"/>
        <end position="343"/>
    </location>
</feature>
<reference evidence="5" key="1">
    <citation type="submission" date="2023-06" db="EMBL/GenBank/DDBJ databases">
        <title>Uncultivated large filamentous bacteria from sulfidic sediments reveal new species and different genomic features in energy metabolism and defense.</title>
        <authorList>
            <person name="Fonseca A."/>
        </authorList>
    </citation>
    <scope>NUCLEOTIDE SEQUENCE</scope>
    <source>
        <strain evidence="5">HSG4</strain>
    </source>
</reference>
<evidence type="ECO:0000256" key="3">
    <source>
        <dbReference type="PROSITE-ProRule" id="PRU00221"/>
    </source>
</evidence>
<dbReference type="SUPFAM" id="SSF49299">
    <property type="entry name" value="PKD domain"/>
    <property type="match status" value="2"/>
</dbReference>
<dbReference type="InterPro" id="IPR050349">
    <property type="entry name" value="WD_LIS1/nudF_dynein_reg"/>
</dbReference>
<dbReference type="InterPro" id="IPR013783">
    <property type="entry name" value="Ig-like_fold"/>
</dbReference>
<dbReference type="Pfam" id="PF18911">
    <property type="entry name" value="PKD_4"/>
    <property type="match status" value="3"/>
</dbReference>
<feature type="domain" description="PKD" evidence="4">
    <location>
        <begin position="168"/>
        <end position="252"/>
    </location>
</feature>
<dbReference type="Proteomes" id="UP001171945">
    <property type="component" value="Unassembled WGS sequence"/>
</dbReference>
<dbReference type="InterPro" id="IPR001680">
    <property type="entry name" value="WD40_rpt"/>
</dbReference>
<sequence length="362" mass="38207">MWHTSSVYSVAFSPDGRYALSCSDDTLKLWEVNTGAEIRTFAGHTESVSSVVFSPDGRYALSGSWDKTLKLWKISLPPTADFSISTTQGEAPLTVTLDASSSTDSDGTIVEYNWSASDGQTASSRRVNMTFSNAGTYTISLVVTDNDGLQSTNTAKKAVTVTAKPVAPVAKLTVSPTNGDAPLTVSLNGNGSSDSDGTIVDYAWKASNGQEAYGKNSQMTFDHAGTYSITLTVKDNDELTDTAQGNVTVTSPPLPNVPPIAAFSISTTQGKAPLTVKLDASSSTDPDGTIVEYNWSSSDGQTASGKNVAMTFPNAGTYTINLVVTDDKGAQSTNVAQQTVEVTQQKSVPDIRIEPTTLRFSQ</sequence>
<evidence type="ECO:0000256" key="1">
    <source>
        <dbReference type="ARBA" id="ARBA00022574"/>
    </source>
</evidence>
<protein>
    <submittedName>
        <fullName evidence="5">PKD domain-containing protein</fullName>
    </submittedName>
</protein>
<evidence type="ECO:0000313" key="6">
    <source>
        <dbReference type="Proteomes" id="UP001171945"/>
    </source>
</evidence>
<dbReference type="CDD" id="cd00146">
    <property type="entry name" value="PKD"/>
    <property type="match status" value="3"/>
</dbReference>
<evidence type="ECO:0000313" key="5">
    <source>
        <dbReference type="EMBL" id="MDM8562892.1"/>
    </source>
</evidence>
<feature type="repeat" description="WD" evidence="3">
    <location>
        <begin position="1"/>
        <end position="40"/>
    </location>
</feature>